<dbReference type="PANTHER" id="PTHR24559">
    <property type="entry name" value="TRANSPOSON TY3-I GAG-POL POLYPROTEIN"/>
    <property type="match status" value="1"/>
</dbReference>
<dbReference type="CDD" id="cd01647">
    <property type="entry name" value="RT_LTR"/>
    <property type="match status" value="1"/>
</dbReference>
<keyword evidence="2" id="KW-1185">Reference proteome</keyword>
<dbReference type="PANTHER" id="PTHR24559:SF444">
    <property type="entry name" value="REVERSE TRANSCRIPTASE DOMAIN-CONTAINING PROTEIN"/>
    <property type="match status" value="1"/>
</dbReference>
<gene>
    <name evidence="1" type="ORF">KI387_036715</name>
</gene>
<name>A0AA38FSG2_TAXCH</name>
<dbReference type="EMBL" id="JAHRHJ020000007">
    <property type="protein sequence ID" value="KAH9308804.1"/>
    <property type="molecule type" value="Genomic_DNA"/>
</dbReference>
<comment type="caution">
    <text evidence="1">The sequence shown here is derived from an EMBL/GenBank/DDBJ whole genome shotgun (WGS) entry which is preliminary data.</text>
</comment>
<organism evidence="1 2">
    <name type="scientific">Taxus chinensis</name>
    <name type="common">Chinese yew</name>
    <name type="synonym">Taxus wallichiana var. chinensis</name>
    <dbReference type="NCBI Taxonomy" id="29808"/>
    <lineage>
        <taxon>Eukaryota</taxon>
        <taxon>Viridiplantae</taxon>
        <taxon>Streptophyta</taxon>
        <taxon>Embryophyta</taxon>
        <taxon>Tracheophyta</taxon>
        <taxon>Spermatophyta</taxon>
        <taxon>Pinopsida</taxon>
        <taxon>Pinidae</taxon>
        <taxon>Conifers II</taxon>
        <taxon>Cupressales</taxon>
        <taxon>Taxaceae</taxon>
        <taxon>Taxus</taxon>
    </lineage>
</organism>
<dbReference type="Proteomes" id="UP000824469">
    <property type="component" value="Unassembled WGS sequence"/>
</dbReference>
<evidence type="ECO:0000313" key="2">
    <source>
        <dbReference type="Proteomes" id="UP000824469"/>
    </source>
</evidence>
<dbReference type="InterPro" id="IPR043128">
    <property type="entry name" value="Rev_trsase/Diguanyl_cyclase"/>
</dbReference>
<dbReference type="AlphaFoldDB" id="A0AA38FSG2"/>
<evidence type="ECO:0008006" key="3">
    <source>
        <dbReference type="Google" id="ProtNLM"/>
    </source>
</evidence>
<proteinExistence type="predicted"/>
<sequence>LKGFNPKLSQHTIELDPSAKDIREEQRAINPHMEPLMRKELNKLIEASIIFLIKHSSWVANLVPVRKKSREIRLCVDFRDLNRASLKDHYLLPFMEQILKVVVGFERFSLFDGYSGYNQIMVKEEDQFKTAFTTK</sequence>
<dbReference type="InterPro" id="IPR053134">
    <property type="entry name" value="RNA-dir_DNA_polymerase"/>
</dbReference>
<accession>A0AA38FSG2</accession>
<dbReference type="Gene3D" id="3.30.70.270">
    <property type="match status" value="1"/>
</dbReference>
<reference evidence="1 2" key="1">
    <citation type="journal article" date="2021" name="Nat. Plants">
        <title>The Taxus genome provides insights into paclitaxel biosynthesis.</title>
        <authorList>
            <person name="Xiong X."/>
            <person name="Gou J."/>
            <person name="Liao Q."/>
            <person name="Li Y."/>
            <person name="Zhou Q."/>
            <person name="Bi G."/>
            <person name="Li C."/>
            <person name="Du R."/>
            <person name="Wang X."/>
            <person name="Sun T."/>
            <person name="Guo L."/>
            <person name="Liang H."/>
            <person name="Lu P."/>
            <person name="Wu Y."/>
            <person name="Zhang Z."/>
            <person name="Ro D.K."/>
            <person name="Shang Y."/>
            <person name="Huang S."/>
            <person name="Yan J."/>
        </authorList>
    </citation>
    <scope>NUCLEOTIDE SEQUENCE [LARGE SCALE GENOMIC DNA]</scope>
    <source>
        <strain evidence="1">Ta-2019</strain>
    </source>
</reference>
<evidence type="ECO:0000313" key="1">
    <source>
        <dbReference type="EMBL" id="KAH9308804.1"/>
    </source>
</evidence>
<protein>
    <recommendedName>
        <fullName evidence="3">Reverse transcriptase</fullName>
    </recommendedName>
</protein>
<dbReference type="SUPFAM" id="SSF56672">
    <property type="entry name" value="DNA/RNA polymerases"/>
    <property type="match status" value="1"/>
</dbReference>
<dbReference type="Gene3D" id="3.10.10.10">
    <property type="entry name" value="HIV Type 1 Reverse Transcriptase, subunit A, domain 1"/>
    <property type="match status" value="1"/>
</dbReference>
<dbReference type="InterPro" id="IPR043502">
    <property type="entry name" value="DNA/RNA_pol_sf"/>
</dbReference>
<feature type="non-terminal residue" evidence="1">
    <location>
        <position position="1"/>
    </location>
</feature>